<dbReference type="Proteomes" id="UP000320475">
    <property type="component" value="Unassembled WGS sequence"/>
</dbReference>
<comment type="caution">
    <text evidence="1">The sequence shown here is derived from an EMBL/GenBank/DDBJ whole genome shotgun (WGS) entry which is preliminary data.</text>
</comment>
<reference evidence="1 2" key="1">
    <citation type="journal article" date="2019" name="Sci. Rep.">
        <title>Comparative genomics of chytrid fungi reveal insights into the obligate biotrophic and pathogenic lifestyle of Synchytrium endobioticum.</title>
        <authorList>
            <person name="van de Vossenberg B.T.L.H."/>
            <person name="Warris S."/>
            <person name="Nguyen H.D.T."/>
            <person name="van Gent-Pelzer M.P.E."/>
            <person name="Joly D.L."/>
            <person name="van de Geest H.C."/>
            <person name="Bonants P.J.M."/>
            <person name="Smith D.S."/>
            <person name="Levesque C.A."/>
            <person name="van der Lee T.A.J."/>
        </authorList>
    </citation>
    <scope>NUCLEOTIDE SEQUENCE [LARGE SCALE GENOMIC DNA]</scope>
    <source>
        <strain evidence="1 2">LEV6574</strain>
    </source>
</reference>
<dbReference type="AlphaFoldDB" id="A0A507CZT9"/>
<sequence>MTLRMIHICARESWGSIRHNRLGNTMVFEDMLKIQTCDLVDVYRSVSWKTELVGGWIYDEDESKDSLGGLNTRETTTYGSIKKLISNTFRNPEVYKESLRHESAANFTLPIGLAHC</sequence>
<evidence type="ECO:0000313" key="1">
    <source>
        <dbReference type="EMBL" id="TPX44702.1"/>
    </source>
</evidence>
<organism evidence="1 2">
    <name type="scientific">Synchytrium endobioticum</name>
    <dbReference type="NCBI Taxonomy" id="286115"/>
    <lineage>
        <taxon>Eukaryota</taxon>
        <taxon>Fungi</taxon>
        <taxon>Fungi incertae sedis</taxon>
        <taxon>Chytridiomycota</taxon>
        <taxon>Chytridiomycota incertae sedis</taxon>
        <taxon>Chytridiomycetes</taxon>
        <taxon>Synchytriales</taxon>
        <taxon>Synchytriaceae</taxon>
        <taxon>Synchytrium</taxon>
    </lineage>
</organism>
<evidence type="ECO:0000313" key="2">
    <source>
        <dbReference type="Proteomes" id="UP000320475"/>
    </source>
</evidence>
<dbReference type="EMBL" id="QEAM01000170">
    <property type="protein sequence ID" value="TPX44702.1"/>
    <property type="molecule type" value="Genomic_DNA"/>
</dbReference>
<name>A0A507CZT9_9FUNG</name>
<accession>A0A507CZT9</accession>
<gene>
    <name evidence="1" type="ORF">SeLEV6574_g04327</name>
</gene>
<protein>
    <submittedName>
        <fullName evidence="1">Uncharacterized protein</fullName>
    </submittedName>
</protein>
<proteinExistence type="predicted"/>